<dbReference type="InterPro" id="IPR050469">
    <property type="entry name" value="Diguanylate_Cyclase"/>
</dbReference>
<evidence type="ECO:0000259" key="2">
    <source>
        <dbReference type="PROSITE" id="PS50887"/>
    </source>
</evidence>
<feature type="transmembrane region" description="Helical" evidence="1">
    <location>
        <begin position="110"/>
        <end position="129"/>
    </location>
</feature>
<comment type="caution">
    <text evidence="3">The sequence shown here is derived from an EMBL/GenBank/DDBJ whole genome shotgun (WGS) entry which is preliminary data.</text>
</comment>
<keyword evidence="3" id="KW-0548">Nucleotidyltransferase</keyword>
<feature type="transmembrane region" description="Helical" evidence="1">
    <location>
        <begin position="165"/>
        <end position="187"/>
    </location>
</feature>
<keyword evidence="3" id="KW-0808">Transferase</keyword>
<feature type="domain" description="GGDEF" evidence="2">
    <location>
        <begin position="234"/>
        <end position="367"/>
    </location>
</feature>
<dbReference type="EC" id="2.7.7.65" evidence="3"/>
<organism evidence="3 4">
    <name type="scientific">Metabacillus fastidiosus</name>
    <dbReference type="NCBI Taxonomy" id="1458"/>
    <lineage>
        <taxon>Bacteria</taxon>
        <taxon>Bacillati</taxon>
        <taxon>Bacillota</taxon>
        <taxon>Bacilli</taxon>
        <taxon>Bacillales</taxon>
        <taxon>Bacillaceae</taxon>
        <taxon>Metabacillus</taxon>
    </lineage>
</organism>
<dbReference type="CDD" id="cd01949">
    <property type="entry name" value="GGDEF"/>
    <property type="match status" value="1"/>
</dbReference>
<dbReference type="PROSITE" id="PS50887">
    <property type="entry name" value="GGDEF"/>
    <property type="match status" value="1"/>
</dbReference>
<dbReference type="SMART" id="SM00267">
    <property type="entry name" value="GGDEF"/>
    <property type="match status" value="1"/>
</dbReference>
<dbReference type="GeneID" id="301142416"/>
<sequence length="367" mass="41109">MIESKLEVNTMYRDLIINLALIISFLSILGQVFKHKPMSFSITNKIVGGFIAGILGITLMSFSIQITDSALMDLRTFAIIIAMIYGGLTSAVTAGIIIAIGRIFLFEISIATFIALGIIILLITACTFIKKSSSTVFKKFLYMNIANIVIVDSAFLYLIDDIHLSFRILIYYGIISILSGFIIYYLANYTAQSNENFRKLKEHAQTDFLTGLNNVRQFDTVWNILVNDAKEKKENLSLLLLDIDHFKNINDTYGHGAGDIVLKELGKMLKNSVRSSDIVSRNGGEEFSFILPDCPNDQALKIAEKIRRKVEEADFFISKTEKINITISIGVATFPGVIQNPKELLEKADKCLYKAKHSGRNRVISYI</sequence>
<evidence type="ECO:0000256" key="1">
    <source>
        <dbReference type="SAM" id="Phobius"/>
    </source>
</evidence>
<dbReference type="RefSeq" id="WP_082800046.1">
    <property type="nucleotide sequence ID" value="NZ_JARTFS010000011.1"/>
</dbReference>
<name>A0ABU6NZ44_9BACI</name>
<keyword evidence="1" id="KW-1133">Transmembrane helix</keyword>
<keyword evidence="1" id="KW-0472">Membrane</keyword>
<keyword evidence="1" id="KW-0812">Transmembrane</keyword>
<keyword evidence="4" id="KW-1185">Reference proteome</keyword>
<accession>A0ABU6NZ44</accession>
<feature type="transmembrane region" description="Helical" evidence="1">
    <location>
        <begin position="76"/>
        <end position="104"/>
    </location>
</feature>
<reference evidence="3 4" key="1">
    <citation type="submission" date="2023-03" db="EMBL/GenBank/DDBJ databases">
        <title>Bacillus Genome Sequencing.</title>
        <authorList>
            <person name="Dunlap C."/>
        </authorList>
    </citation>
    <scope>NUCLEOTIDE SEQUENCE [LARGE SCALE GENOMIC DNA]</scope>
    <source>
        <strain evidence="3 4">NRS-1717</strain>
    </source>
</reference>
<dbReference type="GO" id="GO:0052621">
    <property type="term" value="F:diguanylate cyclase activity"/>
    <property type="evidence" value="ECO:0007669"/>
    <property type="project" value="UniProtKB-EC"/>
</dbReference>
<dbReference type="PANTHER" id="PTHR45138:SF9">
    <property type="entry name" value="DIGUANYLATE CYCLASE DGCM-RELATED"/>
    <property type="match status" value="1"/>
</dbReference>
<dbReference type="SUPFAM" id="SSF55073">
    <property type="entry name" value="Nucleotide cyclase"/>
    <property type="match status" value="1"/>
</dbReference>
<dbReference type="Gene3D" id="3.30.70.270">
    <property type="match status" value="1"/>
</dbReference>
<dbReference type="InterPro" id="IPR000160">
    <property type="entry name" value="GGDEF_dom"/>
</dbReference>
<gene>
    <name evidence="3" type="ORF">P9271_13785</name>
</gene>
<feature type="transmembrane region" description="Helical" evidence="1">
    <location>
        <begin position="45"/>
        <end position="64"/>
    </location>
</feature>
<evidence type="ECO:0000313" key="4">
    <source>
        <dbReference type="Proteomes" id="UP001342826"/>
    </source>
</evidence>
<dbReference type="NCBIfam" id="TIGR00254">
    <property type="entry name" value="GGDEF"/>
    <property type="match status" value="1"/>
</dbReference>
<feature type="transmembrane region" description="Helical" evidence="1">
    <location>
        <begin position="141"/>
        <end position="159"/>
    </location>
</feature>
<dbReference type="EMBL" id="JARTFS010000011">
    <property type="protein sequence ID" value="MED4402387.1"/>
    <property type="molecule type" value="Genomic_DNA"/>
</dbReference>
<dbReference type="Pfam" id="PF00990">
    <property type="entry name" value="GGDEF"/>
    <property type="match status" value="1"/>
</dbReference>
<protein>
    <submittedName>
        <fullName evidence="3">GGDEF domain-containing protein</fullName>
        <ecNumber evidence="3">2.7.7.65</ecNumber>
    </submittedName>
</protein>
<proteinExistence type="predicted"/>
<dbReference type="InterPro" id="IPR043128">
    <property type="entry name" value="Rev_trsase/Diguanyl_cyclase"/>
</dbReference>
<dbReference type="Proteomes" id="UP001342826">
    <property type="component" value="Unassembled WGS sequence"/>
</dbReference>
<dbReference type="InterPro" id="IPR029787">
    <property type="entry name" value="Nucleotide_cyclase"/>
</dbReference>
<evidence type="ECO:0000313" key="3">
    <source>
        <dbReference type="EMBL" id="MED4402387.1"/>
    </source>
</evidence>
<dbReference type="PANTHER" id="PTHR45138">
    <property type="entry name" value="REGULATORY COMPONENTS OF SENSORY TRANSDUCTION SYSTEM"/>
    <property type="match status" value="1"/>
</dbReference>
<feature type="transmembrane region" description="Helical" evidence="1">
    <location>
        <begin position="12"/>
        <end position="33"/>
    </location>
</feature>